<comment type="similarity">
    <text evidence="1">Belongs to the PheA/TfdB FAD monooxygenase family.</text>
</comment>
<organism evidence="7 8">
    <name type="scientific">Trametes pubescens</name>
    <name type="common">White-rot fungus</name>
    <dbReference type="NCBI Taxonomy" id="154538"/>
    <lineage>
        <taxon>Eukaryota</taxon>
        <taxon>Fungi</taxon>
        <taxon>Dikarya</taxon>
        <taxon>Basidiomycota</taxon>
        <taxon>Agaricomycotina</taxon>
        <taxon>Agaricomycetes</taxon>
        <taxon>Polyporales</taxon>
        <taxon>Polyporaceae</taxon>
        <taxon>Trametes</taxon>
    </lineage>
</organism>
<dbReference type="SUPFAM" id="SSF51905">
    <property type="entry name" value="FAD/NAD(P)-binding domain"/>
    <property type="match status" value="1"/>
</dbReference>
<evidence type="ECO:0000313" key="7">
    <source>
        <dbReference type="EMBL" id="OJT09793.1"/>
    </source>
</evidence>
<feature type="domain" description="FAD-binding" evidence="5">
    <location>
        <begin position="59"/>
        <end position="232"/>
    </location>
</feature>
<keyword evidence="4" id="KW-0560">Oxidoreductase</keyword>
<dbReference type="GO" id="GO:0016709">
    <property type="term" value="F:oxidoreductase activity, acting on paired donors, with incorporation or reduction of molecular oxygen, NAD(P)H as one donor, and incorporation of one atom of oxygen"/>
    <property type="evidence" value="ECO:0007669"/>
    <property type="project" value="UniProtKB-ARBA"/>
</dbReference>
<evidence type="ECO:0000259" key="5">
    <source>
        <dbReference type="Pfam" id="PF01494"/>
    </source>
</evidence>
<dbReference type="InterPro" id="IPR012941">
    <property type="entry name" value="Phe_hydrox_C_dim_dom"/>
</dbReference>
<keyword evidence="8" id="KW-1185">Reference proteome</keyword>
<dbReference type="SUPFAM" id="SSF54373">
    <property type="entry name" value="FAD-linked reductases, C-terminal domain"/>
    <property type="match status" value="1"/>
</dbReference>
<dbReference type="Pfam" id="PF01494">
    <property type="entry name" value="FAD_binding_3"/>
    <property type="match status" value="1"/>
</dbReference>
<evidence type="ECO:0000256" key="3">
    <source>
        <dbReference type="ARBA" id="ARBA00022827"/>
    </source>
</evidence>
<dbReference type="Gene3D" id="3.30.9.10">
    <property type="entry name" value="D-Amino Acid Oxidase, subunit A, domain 2"/>
    <property type="match status" value="1"/>
</dbReference>
<dbReference type="Pfam" id="PF07976">
    <property type="entry name" value="Phe_hydrox_dim"/>
    <property type="match status" value="1"/>
</dbReference>
<keyword evidence="2" id="KW-0285">Flavoprotein</keyword>
<dbReference type="AlphaFoldDB" id="A0A1M2VQB8"/>
<evidence type="ECO:0000256" key="2">
    <source>
        <dbReference type="ARBA" id="ARBA00022630"/>
    </source>
</evidence>
<dbReference type="PRINTS" id="PR00420">
    <property type="entry name" value="RNGMNOXGNASE"/>
</dbReference>
<dbReference type="Gene3D" id="3.50.50.60">
    <property type="entry name" value="FAD/NAD(P)-binding domain"/>
    <property type="match status" value="1"/>
</dbReference>
<dbReference type="SUPFAM" id="SSF52833">
    <property type="entry name" value="Thioredoxin-like"/>
    <property type="match status" value="1"/>
</dbReference>
<feature type="domain" description="Phenol hydroxylase-like C-terminal dimerisation" evidence="6">
    <location>
        <begin position="269"/>
        <end position="450"/>
    </location>
</feature>
<dbReference type="PANTHER" id="PTHR43004:SF20">
    <property type="entry name" value="2-MONOOXYGENASE, PUTATIVE (AFU_ORTHOLOGUE AFUA_1G13660)-RELATED"/>
    <property type="match status" value="1"/>
</dbReference>
<dbReference type="OrthoDB" id="1716816at2759"/>
<accession>A0A1M2VQB8</accession>
<name>A0A1M2VQB8_TRAPU</name>
<comment type="caution">
    <text evidence="7">The sequence shown here is derived from an EMBL/GenBank/DDBJ whole genome shotgun (WGS) entry which is preliminary data.</text>
</comment>
<dbReference type="InterPro" id="IPR050641">
    <property type="entry name" value="RIFMO-like"/>
</dbReference>
<dbReference type="GO" id="GO:0071949">
    <property type="term" value="F:FAD binding"/>
    <property type="evidence" value="ECO:0007669"/>
    <property type="project" value="InterPro"/>
</dbReference>
<dbReference type="InterPro" id="IPR036188">
    <property type="entry name" value="FAD/NAD-bd_sf"/>
</dbReference>
<keyword evidence="3" id="KW-0274">FAD</keyword>
<dbReference type="InterPro" id="IPR002938">
    <property type="entry name" value="FAD-bd"/>
</dbReference>
<dbReference type="Proteomes" id="UP000184267">
    <property type="component" value="Unassembled WGS sequence"/>
</dbReference>
<dbReference type="OMA" id="DKSKMGP"/>
<sequence length="454" mass="50331">MKTRGLVVDRPAVPTSIELADDEEARSDPKAYPVKVCMKNLEHAEGEGETVRAKFVLGADDHIWGVVDILPDTDYPDLRNVSLVQSHYGSALLIPRERDLLRLYIQLEDTDVVDPETARLDKTRMSPQKIMEKARKILKPYRINTIGDIDWWTIYVVGQRVAKSFSVANRVFIAGDACHTHSPKAGQGMNASMIDTHNLAWKLAYVLRGWAAMSLLKTYEAERRKYALGLIEFDRKWASMFTGGGEPQEDELHEMFAKNTGFTSGLSLHYEPSAIVDNRFQTCASQLIVGERMLSIDFICAADARPVNIQDMLPADMRFKILTFVGNIADEATAARVRVLAEQLAEPDCFLQRYAHAGKDSAFDLICISASSKDDVDYTDFPAVFRSHWSKVLLDDTDMLGRSGGGGFAQCGIAPESGAFVVVRPDGHIGTVAPCDRIDALNAYFGSFLLIAAD</sequence>
<dbReference type="Gene3D" id="3.40.30.20">
    <property type="match status" value="1"/>
</dbReference>
<evidence type="ECO:0000259" key="6">
    <source>
        <dbReference type="Pfam" id="PF07976"/>
    </source>
</evidence>
<evidence type="ECO:0000256" key="4">
    <source>
        <dbReference type="ARBA" id="ARBA00023002"/>
    </source>
</evidence>
<gene>
    <name evidence="7" type="ORF">TRAPUB_13752</name>
</gene>
<reference evidence="7 8" key="1">
    <citation type="submission" date="2016-10" db="EMBL/GenBank/DDBJ databases">
        <title>Genome sequence of the basidiomycete white-rot fungus Trametes pubescens.</title>
        <authorList>
            <person name="Makela M.R."/>
            <person name="Granchi Z."/>
            <person name="Peng M."/>
            <person name="De Vries R.P."/>
            <person name="Grigoriev I."/>
            <person name="Riley R."/>
            <person name="Hilden K."/>
        </authorList>
    </citation>
    <scope>NUCLEOTIDE SEQUENCE [LARGE SCALE GENOMIC DNA]</scope>
    <source>
        <strain evidence="7 8">FBCC735</strain>
    </source>
</reference>
<dbReference type="PANTHER" id="PTHR43004">
    <property type="entry name" value="TRK SYSTEM POTASSIUM UPTAKE PROTEIN"/>
    <property type="match status" value="1"/>
</dbReference>
<evidence type="ECO:0000313" key="8">
    <source>
        <dbReference type="Proteomes" id="UP000184267"/>
    </source>
</evidence>
<protein>
    <submittedName>
        <fullName evidence="7">Phenol 2-monooxygenase</fullName>
    </submittedName>
</protein>
<dbReference type="InterPro" id="IPR038220">
    <property type="entry name" value="PHOX_C_sf"/>
</dbReference>
<keyword evidence="7" id="KW-0503">Monooxygenase</keyword>
<dbReference type="CDD" id="cd02979">
    <property type="entry name" value="PHOX_C"/>
    <property type="match status" value="1"/>
</dbReference>
<proteinExistence type="inferred from homology"/>
<dbReference type="STRING" id="154538.A0A1M2VQB8"/>
<evidence type="ECO:0000256" key="1">
    <source>
        <dbReference type="ARBA" id="ARBA00007801"/>
    </source>
</evidence>
<dbReference type="InterPro" id="IPR036249">
    <property type="entry name" value="Thioredoxin-like_sf"/>
</dbReference>
<dbReference type="EMBL" id="MNAD01000879">
    <property type="protein sequence ID" value="OJT09793.1"/>
    <property type="molecule type" value="Genomic_DNA"/>
</dbReference>